<feature type="chain" id="PRO_5007807423" description="Transporter" evidence="1">
    <location>
        <begin position="23"/>
        <end position="317"/>
    </location>
</feature>
<sequence>MKRVRTFVLLALTAAASPVALADTPFTLENAVHAAGQRPLRAHNPVTMLEADQIVPNRCVPPAAEASILSHAERFARQQHTLDVARHFVTALQKEDVLLAARESVAETHAAWQRLGGESTPSDLAASAALARAFADYQHALAHRELTLTDLRRALLRLAERVGMEDAPPSQLAHPSTAADAAPITPALSDAHPKLAAVETLKRWWQHASPDDARHRASCLSALEQGATAIRLELTVQLATLTHRIDTLRTHGLPAAAAELAAAEAVLDLARSGADPTLSMYRAMTGTVLAQAAFRVVQHEILLLEMERDHLRQASPN</sequence>
<protein>
    <recommendedName>
        <fullName evidence="4">Transporter</fullName>
    </recommendedName>
</protein>
<evidence type="ECO:0008006" key="4">
    <source>
        <dbReference type="Google" id="ProtNLM"/>
    </source>
</evidence>
<gene>
    <name evidence="2" type="ORF">AC731_002715</name>
</gene>
<dbReference type="STRING" id="1134435.AC731_002715"/>
<dbReference type="Proteomes" id="UP000036902">
    <property type="component" value="Chromosome"/>
</dbReference>
<dbReference type="KEGG" id="thu:AC731_002715"/>
<keyword evidence="1" id="KW-0732">Signal</keyword>
<name>A0A140IDX2_9RHOO</name>
<keyword evidence="3" id="KW-1185">Reference proteome</keyword>
<feature type="signal peptide" evidence="1">
    <location>
        <begin position="1"/>
        <end position="22"/>
    </location>
</feature>
<organism evidence="2 3">
    <name type="scientific">Thauera humireducens</name>
    <dbReference type="NCBI Taxonomy" id="1134435"/>
    <lineage>
        <taxon>Bacteria</taxon>
        <taxon>Pseudomonadati</taxon>
        <taxon>Pseudomonadota</taxon>
        <taxon>Betaproteobacteria</taxon>
        <taxon>Rhodocyclales</taxon>
        <taxon>Zoogloeaceae</taxon>
        <taxon>Thauera</taxon>
    </lineage>
</organism>
<dbReference type="RefSeq" id="WP_048709085.1">
    <property type="nucleotide sequence ID" value="NZ_CP014646.1"/>
</dbReference>
<reference evidence="3" key="1">
    <citation type="submission" date="2016-03" db="EMBL/GenBank/DDBJ databases">
        <authorList>
            <person name="Ma C."/>
            <person name="Zhou S."/>
            <person name="Yang G."/>
        </authorList>
    </citation>
    <scope>NUCLEOTIDE SEQUENCE [LARGE SCALE GENOMIC DNA]</scope>
    <source>
        <strain evidence="3">SgZ-1</strain>
    </source>
</reference>
<evidence type="ECO:0000256" key="1">
    <source>
        <dbReference type="SAM" id="SignalP"/>
    </source>
</evidence>
<dbReference type="AlphaFoldDB" id="A0A140IDX2"/>
<proteinExistence type="predicted"/>
<dbReference type="EMBL" id="CP014646">
    <property type="protein sequence ID" value="AMO35947.1"/>
    <property type="molecule type" value="Genomic_DNA"/>
</dbReference>
<evidence type="ECO:0000313" key="2">
    <source>
        <dbReference type="EMBL" id="AMO35947.1"/>
    </source>
</evidence>
<accession>A0A140IDX2</accession>
<evidence type="ECO:0000313" key="3">
    <source>
        <dbReference type="Proteomes" id="UP000036902"/>
    </source>
</evidence>